<feature type="compositionally biased region" description="Acidic residues" evidence="1">
    <location>
        <begin position="9"/>
        <end position="19"/>
    </location>
</feature>
<proteinExistence type="predicted"/>
<evidence type="ECO:0000256" key="1">
    <source>
        <dbReference type="SAM" id="MobiDB-lite"/>
    </source>
</evidence>
<feature type="region of interest" description="Disordered" evidence="1">
    <location>
        <begin position="1"/>
        <end position="56"/>
    </location>
</feature>
<dbReference type="Proteomes" id="UP000095282">
    <property type="component" value="Unplaced"/>
</dbReference>
<organism evidence="2 3">
    <name type="scientific">Caenorhabditis tropicalis</name>
    <dbReference type="NCBI Taxonomy" id="1561998"/>
    <lineage>
        <taxon>Eukaryota</taxon>
        <taxon>Metazoa</taxon>
        <taxon>Ecdysozoa</taxon>
        <taxon>Nematoda</taxon>
        <taxon>Chromadorea</taxon>
        <taxon>Rhabditida</taxon>
        <taxon>Rhabditina</taxon>
        <taxon>Rhabditomorpha</taxon>
        <taxon>Rhabditoidea</taxon>
        <taxon>Rhabditidae</taxon>
        <taxon>Peloderinae</taxon>
        <taxon>Caenorhabditis</taxon>
    </lineage>
</organism>
<evidence type="ECO:0000313" key="2">
    <source>
        <dbReference type="Proteomes" id="UP000095282"/>
    </source>
</evidence>
<dbReference type="eggNOG" id="ENOG502TA8K">
    <property type="taxonomic scope" value="Eukaryota"/>
</dbReference>
<reference evidence="3" key="1">
    <citation type="submission" date="2016-11" db="UniProtKB">
        <authorList>
            <consortium name="WormBaseParasite"/>
        </authorList>
    </citation>
    <scope>IDENTIFICATION</scope>
</reference>
<sequence>MEGNRSEVKEEEIDYDDVPNEIVESNGTSVESPSRQNESLQPKTSRKRKRKSDFRSALDRTIKKGGIDLLAAGMAIQNAYETNQTGVPEEIGSFLTQNIMNVPFPQMPDALQMNTTPNSFQAMVHGYGLAAQMALMAANNTSRTYRAIALPKDSFNCVCDHPDRVVSIFNYPSEAPFSGEPIRIDLISMLESSTPAHVRLQNYLFQLLGKACINQKDIQRFWNIPGEKNHRYGNPSMFPKDLFDNLKQIFLEFFQLDYEELDHLSYSDSFADIEILKHLTVHETKNKLLKILLQRKKFIKLQFFFSKSKQHCKKELRHATFVNNEETPGGYFVKRQRHIPKRELNNGNEQTPEELQN</sequence>
<dbReference type="AlphaFoldDB" id="A0A1I7V054"/>
<feature type="compositionally biased region" description="Polar residues" evidence="1">
    <location>
        <begin position="23"/>
        <end position="42"/>
    </location>
</feature>
<dbReference type="WBParaSite" id="Csp11.Scaffold630.g21078.t1">
    <property type="protein sequence ID" value="Csp11.Scaffold630.g21078.t1"/>
    <property type="gene ID" value="Csp11.Scaffold630.g21078"/>
</dbReference>
<name>A0A1I7V054_9PELO</name>
<keyword evidence="2" id="KW-1185">Reference proteome</keyword>
<protein>
    <submittedName>
        <fullName evidence="3">Uncharacterized protein</fullName>
    </submittedName>
</protein>
<accession>A0A1I7V054</accession>
<evidence type="ECO:0000313" key="3">
    <source>
        <dbReference type="WBParaSite" id="Csp11.Scaffold630.g21078.t1"/>
    </source>
</evidence>